<proteinExistence type="predicted"/>
<dbReference type="Proteomes" id="UP001646157">
    <property type="component" value="Unassembled WGS sequence"/>
</dbReference>
<accession>A0ABS2NCK6</accession>
<evidence type="ECO:0000313" key="3">
    <source>
        <dbReference type="Proteomes" id="UP001646157"/>
    </source>
</evidence>
<sequence>MHHNVEFIDRAAIHGAGLGVIFMSFFGLLWSVTGIMGLQGLGSTITLWITGLIIWTTTKRLLMPLLIK</sequence>
<keyword evidence="1" id="KW-0812">Transmembrane</keyword>
<keyword evidence="1" id="KW-0472">Membrane</keyword>
<dbReference type="EMBL" id="JAFBDZ010000002">
    <property type="protein sequence ID" value="MBM7585576.1"/>
    <property type="molecule type" value="Genomic_DNA"/>
</dbReference>
<feature type="transmembrane region" description="Helical" evidence="1">
    <location>
        <begin position="38"/>
        <end position="58"/>
    </location>
</feature>
<keyword evidence="1" id="KW-1133">Transmembrane helix</keyword>
<comment type="caution">
    <text evidence="2">The sequence shown here is derived from an EMBL/GenBank/DDBJ whole genome shotgun (WGS) entry which is preliminary data.</text>
</comment>
<gene>
    <name evidence="2" type="ORF">JOC86_002118</name>
</gene>
<name>A0ABS2NCK6_9BACI</name>
<evidence type="ECO:0000256" key="1">
    <source>
        <dbReference type="SAM" id="Phobius"/>
    </source>
</evidence>
<protein>
    <submittedName>
        <fullName evidence="2">Mg/Co/Ni transporter MgtE</fullName>
    </submittedName>
</protein>
<feature type="transmembrane region" description="Helical" evidence="1">
    <location>
        <begin position="12"/>
        <end position="32"/>
    </location>
</feature>
<keyword evidence="3" id="KW-1185">Reference proteome</keyword>
<evidence type="ECO:0000313" key="2">
    <source>
        <dbReference type="EMBL" id="MBM7585576.1"/>
    </source>
</evidence>
<reference evidence="2 3" key="1">
    <citation type="submission" date="2021-01" db="EMBL/GenBank/DDBJ databases">
        <title>Genomic Encyclopedia of Type Strains, Phase IV (KMG-IV): sequencing the most valuable type-strain genomes for metagenomic binning, comparative biology and taxonomic classification.</title>
        <authorList>
            <person name="Goeker M."/>
        </authorList>
    </citation>
    <scope>NUCLEOTIDE SEQUENCE [LARGE SCALE GENOMIC DNA]</scope>
    <source>
        <strain evidence="2 3">DSM 24834</strain>
    </source>
</reference>
<organism evidence="2 3">
    <name type="scientific">Rossellomorea pakistanensis</name>
    <dbReference type="NCBI Taxonomy" id="992288"/>
    <lineage>
        <taxon>Bacteria</taxon>
        <taxon>Bacillati</taxon>
        <taxon>Bacillota</taxon>
        <taxon>Bacilli</taxon>
        <taxon>Bacillales</taxon>
        <taxon>Bacillaceae</taxon>
        <taxon>Rossellomorea</taxon>
    </lineage>
</organism>
<dbReference type="RefSeq" id="WP_205171827.1">
    <property type="nucleotide sequence ID" value="NZ_JAFBDZ010000002.1"/>
</dbReference>